<dbReference type="AlphaFoldDB" id="A0A0W1AJ21"/>
<dbReference type="PATRIC" id="fig|45076.6.peg.716"/>
<accession>A0A0W1AJ21</accession>
<feature type="transmembrane region" description="Helical" evidence="1">
    <location>
        <begin position="12"/>
        <end position="39"/>
    </location>
</feature>
<protein>
    <submittedName>
        <fullName evidence="2">Transmembrane protein</fullName>
    </submittedName>
</protein>
<evidence type="ECO:0000256" key="1">
    <source>
        <dbReference type="SAM" id="Phobius"/>
    </source>
</evidence>
<comment type="caution">
    <text evidence="2">The sequence shown here is derived from an EMBL/GenBank/DDBJ whole genome shotgun (WGS) entry which is preliminary data.</text>
</comment>
<dbReference type="OrthoDB" id="5639325at2"/>
<keyword evidence="3" id="KW-1185">Reference proteome</keyword>
<dbReference type="Proteomes" id="UP000054662">
    <property type="component" value="Unassembled WGS sequence"/>
</dbReference>
<dbReference type="RefSeq" id="WP_058492487.1">
    <property type="nucleotide sequence ID" value="NZ_CBCRUR010000010.1"/>
</dbReference>
<organism evidence="2 3">
    <name type="scientific">Legionella worsleiensis</name>
    <dbReference type="NCBI Taxonomy" id="45076"/>
    <lineage>
        <taxon>Bacteria</taxon>
        <taxon>Pseudomonadati</taxon>
        <taxon>Pseudomonadota</taxon>
        <taxon>Gammaproteobacteria</taxon>
        <taxon>Legionellales</taxon>
        <taxon>Legionellaceae</taxon>
        <taxon>Legionella</taxon>
    </lineage>
</organism>
<evidence type="ECO:0000313" key="2">
    <source>
        <dbReference type="EMBL" id="KTD81375.1"/>
    </source>
</evidence>
<reference evidence="2 3" key="1">
    <citation type="submission" date="2015-11" db="EMBL/GenBank/DDBJ databases">
        <title>Genomic analysis of 38 Legionella species identifies large and diverse effector repertoires.</title>
        <authorList>
            <person name="Burstein D."/>
            <person name="Amaro F."/>
            <person name="Zusman T."/>
            <person name="Lifshitz Z."/>
            <person name="Cohen O."/>
            <person name="Gilbert J.A."/>
            <person name="Pupko T."/>
            <person name="Shuman H.A."/>
            <person name="Segal G."/>
        </authorList>
    </citation>
    <scope>NUCLEOTIDE SEQUENCE [LARGE SCALE GENOMIC DNA]</scope>
    <source>
        <strain evidence="2 3">ATCC 49508</strain>
    </source>
</reference>
<sequence>MEQDRFSANNRLYVLGIISLILALGLFFFSMYILPFLIWNLHYDVPEFLTHLITFIEKRYDYGEVASKTISWLVFFLPGLVAGYISYYISNHIDDQILGLAKQTETEEKPGATLDLQTDIKESLSLTAKIILWMILIVFVLLLLEVAIRTDP</sequence>
<keyword evidence="1" id="KW-0472">Membrane</keyword>
<proteinExistence type="predicted"/>
<dbReference type="EMBL" id="LNZC01000005">
    <property type="protein sequence ID" value="KTD81375.1"/>
    <property type="molecule type" value="Genomic_DNA"/>
</dbReference>
<evidence type="ECO:0000313" key="3">
    <source>
        <dbReference type="Proteomes" id="UP000054662"/>
    </source>
</evidence>
<feature type="transmembrane region" description="Helical" evidence="1">
    <location>
        <begin position="70"/>
        <end position="89"/>
    </location>
</feature>
<keyword evidence="1" id="KW-1133">Transmembrane helix</keyword>
<gene>
    <name evidence="2" type="ORF">Lwor_0652</name>
</gene>
<feature type="transmembrane region" description="Helical" evidence="1">
    <location>
        <begin position="130"/>
        <end position="148"/>
    </location>
</feature>
<keyword evidence="1 2" id="KW-0812">Transmembrane</keyword>
<name>A0A0W1AJ21_9GAMM</name>